<protein>
    <submittedName>
        <fullName evidence="2">Uncharacterized protein</fullName>
    </submittedName>
</protein>
<keyword evidence="1" id="KW-1133">Transmembrane helix</keyword>
<accession>A0A1A8TNM8</accession>
<dbReference type="STRING" id="1792290.MSP8886_03470"/>
<keyword evidence="3" id="KW-1185">Reference proteome</keyword>
<dbReference type="AlphaFoldDB" id="A0A1A8TNM8"/>
<reference evidence="2 3" key="1">
    <citation type="submission" date="2016-06" db="EMBL/GenBank/DDBJ databases">
        <authorList>
            <person name="Kjaerup R.B."/>
            <person name="Dalgaard T.S."/>
            <person name="Juul-Madsen H.R."/>
        </authorList>
    </citation>
    <scope>NUCLEOTIDE SEQUENCE [LARGE SCALE GENOMIC DNA]</scope>
    <source>
        <strain evidence="2 3">CECT 8886</strain>
    </source>
</reference>
<keyword evidence="1" id="KW-0472">Membrane</keyword>
<keyword evidence="1" id="KW-0812">Transmembrane</keyword>
<gene>
    <name evidence="2" type="ORF">MSP8886_03470</name>
</gene>
<dbReference type="OrthoDB" id="8601734at2"/>
<proteinExistence type="predicted"/>
<evidence type="ECO:0000256" key="1">
    <source>
        <dbReference type="SAM" id="Phobius"/>
    </source>
</evidence>
<evidence type="ECO:0000313" key="3">
    <source>
        <dbReference type="Proteomes" id="UP000092544"/>
    </source>
</evidence>
<organism evidence="2 3">
    <name type="scientific">Marinomonas spartinae</name>
    <dbReference type="NCBI Taxonomy" id="1792290"/>
    <lineage>
        <taxon>Bacteria</taxon>
        <taxon>Pseudomonadati</taxon>
        <taxon>Pseudomonadota</taxon>
        <taxon>Gammaproteobacteria</taxon>
        <taxon>Oceanospirillales</taxon>
        <taxon>Oceanospirillaceae</taxon>
        <taxon>Marinomonas</taxon>
    </lineage>
</organism>
<evidence type="ECO:0000313" key="2">
    <source>
        <dbReference type="EMBL" id="SBS35752.1"/>
    </source>
</evidence>
<feature type="transmembrane region" description="Helical" evidence="1">
    <location>
        <begin position="6"/>
        <end position="23"/>
    </location>
</feature>
<name>A0A1A8TNM8_9GAMM</name>
<sequence length="171" mass="19453">MFWEFIATIFAGLGGAGIALLLRHLTKKKAPAWFVPAFAGFAMLGLQIQGEYDWYPHQASLLPKGIVVVKTVQEKTLWRPWSYIYPQTVRFIAADMGHSAVNQRHPDWVLVDLYFFERRHSAKRVTQVIDCKNNARSNFFKTAQDSTFAWHKLKSNDPILTTVCAGIGTTH</sequence>
<dbReference type="EMBL" id="FLOB01000010">
    <property type="protein sequence ID" value="SBS35752.1"/>
    <property type="molecule type" value="Genomic_DNA"/>
</dbReference>
<dbReference type="Proteomes" id="UP000092544">
    <property type="component" value="Unassembled WGS sequence"/>
</dbReference>
<dbReference type="RefSeq" id="WP_067018716.1">
    <property type="nucleotide sequence ID" value="NZ_FLOB01000010.1"/>
</dbReference>